<feature type="compositionally biased region" description="Low complexity" evidence="2">
    <location>
        <begin position="414"/>
        <end position="425"/>
    </location>
</feature>
<dbReference type="PANTHER" id="PTHR19871:SF36">
    <property type="entry name" value="NEPHROCYSTIN 3"/>
    <property type="match status" value="1"/>
</dbReference>
<dbReference type="EMBL" id="BMAT01005868">
    <property type="protein sequence ID" value="GFS01018.1"/>
    <property type="molecule type" value="Genomic_DNA"/>
</dbReference>
<dbReference type="AlphaFoldDB" id="A0AAV4HSD0"/>
<dbReference type="Pfam" id="PF25022">
    <property type="entry name" value="NPHP3"/>
    <property type="match status" value="1"/>
</dbReference>
<feature type="coiled-coil region" evidence="1">
    <location>
        <begin position="90"/>
        <end position="124"/>
    </location>
</feature>
<dbReference type="InterPro" id="IPR027417">
    <property type="entry name" value="P-loop_NTPase"/>
</dbReference>
<evidence type="ECO:0000313" key="5">
    <source>
        <dbReference type="Proteomes" id="UP000762676"/>
    </source>
</evidence>
<dbReference type="PANTHER" id="PTHR19871">
    <property type="entry name" value="BETA TRANSDUCIN-RELATED PROTEIN"/>
    <property type="match status" value="1"/>
</dbReference>
<sequence length="716" mass="79701">MGTGSSFLRSQDDEDILGSDLEGANGVLKRIPIEIKPRGKLGLRSVGSLGRSKPKGGSLRSALSMDLENPEVERIRKDFEMYRLNRDNEMANCHKKERKLETENKRLRAELLALQKTCTRMRAERDAALEAEQEALARASVFECERDKVQRQFKLFRETKESEIQNLLRAKQELENRLSKFAFGCHAGDDSDSHSRHGLADLGNSHPGDWWTALESEPSLGSSTVHLHHGSASVYQYQRGPELAASALEMDGPFINLNKEDWNLAVMHSSGVLPLGPVQMQSQVVRVYVAVSPDMMPEFHVFCDEHLPTLSALCDKEGKALTLVHLPYGHNQEEEEEVCDERLRKTQVDMSMIFVGFLGSSPQARLTSEIKYACLDRPSNRTCLFIMSETADHKSSRSSQEMRELKRKVRESATPSVTVVHTSPTQGSSASAAFRELERVLRNELGLETESSDLQLLSDLLAGVGLDVQCDSEQRDFLLSAVQASCEMGFEKYYEHLNTQVSAAGPLPPFLVIGNPGSGKSLLMAKWLQLQEEKTPSTLLLYHFVGTWSSVSADPIVMIRRLTAQLMQHITTPPPLTSDPVRLVEEFPRWLEKVSARSPGGVILVLDSVDRFEQADVHLKWLLDPLPVDARVIVSVNEDTCPQAWRSWPTLHMEASSSKHIKELLKAEIGILLADSGGSAATLLGPEREADIISQCRTTATCCPLYVALLARHIAM</sequence>
<feature type="domain" description="Nephrocystin-3 alpha-beta" evidence="3">
    <location>
        <begin position="281"/>
        <end position="446"/>
    </location>
</feature>
<organism evidence="4 5">
    <name type="scientific">Elysia marginata</name>
    <dbReference type="NCBI Taxonomy" id="1093978"/>
    <lineage>
        <taxon>Eukaryota</taxon>
        <taxon>Metazoa</taxon>
        <taxon>Spiralia</taxon>
        <taxon>Lophotrochozoa</taxon>
        <taxon>Mollusca</taxon>
        <taxon>Gastropoda</taxon>
        <taxon>Heterobranchia</taxon>
        <taxon>Euthyneura</taxon>
        <taxon>Panpulmonata</taxon>
        <taxon>Sacoglossa</taxon>
        <taxon>Placobranchoidea</taxon>
        <taxon>Plakobranchidae</taxon>
        <taxon>Elysia</taxon>
    </lineage>
</organism>
<gene>
    <name evidence="4" type="ORF">ElyMa_002827900</name>
</gene>
<dbReference type="Gene3D" id="3.40.50.300">
    <property type="entry name" value="P-loop containing nucleotide triphosphate hydrolases"/>
    <property type="match status" value="1"/>
</dbReference>
<dbReference type="InterPro" id="IPR052752">
    <property type="entry name" value="NACHT-WD_repeat"/>
</dbReference>
<protein>
    <submittedName>
        <fullName evidence="4">Nephrocystin-3</fullName>
    </submittedName>
</protein>
<name>A0AAV4HSD0_9GAST</name>
<evidence type="ECO:0000256" key="2">
    <source>
        <dbReference type="SAM" id="MobiDB-lite"/>
    </source>
</evidence>
<evidence type="ECO:0000259" key="3">
    <source>
        <dbReference type="Pfam" id="PF25022"/>
    </source>
</evidence>
<feature type="region of interest" description="Disordered" evidence="2">
    <location>
        <begin position="408"/>
        <end position="428"/>
    </location>
</feature>
<evidence type="ECO:0000313" key="4">
    <source>
        <dbReference type="EMBL" id="GFS01018.1"/>
    </source>
</evidence>
<proteinExistence type="predicted"/>
<dbReference type="SUPFAM" id="SSF52540">
    <property type="entry name" value="P-loop containing nucleoside triphosphate hydrolases"/>
    <property type="match status" value="1"/>
</dbReference>
<evidence type="ECO:0000256" key="1">
    <source>
        <dbReference type="SAM" id="Coils"/>
    </source>
</evidence>
<keyword evidence="5" id="KW-1185">Reference proteome</keyword>
<dbReference type="InterPro" id="IPR056886">
    <property type="entry name" value="NPHP3_ab_dom"/>
</dbReference>
<comment type="caution">
    <text evidence="4">The sequence shown here is derived from an EMBL/GenBank/DDBJ whole genome shotgun (WGS) entry which is preliminary data.</text>
</comment>
<accession>A0AAV4HSD0</accession>
<keyword evidence="1" id="KW-0175">Coiled coil</keyword>
<dbReference type="Proteomes" id="UP000762676">
    <property type="component" value="Unassembled WGS sequence"/>
</dbReference>
<reference evidence="4 5" key="1">
    <citation type="journal article" date="2021" name="Elife">
        <title>Chloroplast acquisition without the gene transfer in kleptoplastic sea slugs, Plakobranchus ocellatus.</title>
        <authorList>
            <person name="Maeda T."/>
            <person name="Takahashi S."/>
            <person name="Yoshida T."/>
            <person name="Shimamura S."/>
            <person name="Takaki Y."/>
            <person name="Nagai Y."/>
            <person name="Toyoda A."/>
            <person name="Suzuki Y."/>
            <person name="Arimoto A."/>
            <person name="Ishii H."/>
            <person name="Satoh N."/>
            <person name="Nishiyama T."/>
            <person name="Hasebe M."/>
            <person name="Maruyama T."/>
            <person name="Minagawa J."/>
            <person name="Obokata J."/>
            <person name="Shigenobu S."/>
        </authorList>
    </citation>
    <scope>NUCLEOTIDE SEQUENCE [LARGE SCALE GENOMIC DNA]</scope>
</reference>